<keyword evidence="4" id="KW-0805">Transcription regulation</keyword>
<dbReference type="PROSITE" id="PS51722">
    <property type="entry name" value="G_TR_2"/>
    <property type="match status" value="1"/>
</dbReference>
<evidence type="ECO:0000256" key="6">
    <source>
        <dbReference type="ARBA" id="ARBA00023163"/>
    </source>
</evidence>
<dbReference type="SUPFAM" id="SSF52540">
    <property type="entry name" value="P-loop containing nucleoside triphosphate hydrolases"/>
    <property type="match status" value="1"/>
</dbReference>
<keyword evidence="3" id="KW-0648">Protein biosynthesis</keyword>
<dbReference type="NCBIfam" id="TIGR00231">
    <property type="entry name" value="small_GTP"/>
    <property type="match status" value="1"/>
</dbReference>
<dbReference type="InterPro" id="IPR005225">
    <property type="entry name" value="Small_GTP-bd"/>
</dbReference>
<evidence type="ECO:0000256" key="7">
    <source>
        <dbReference type="SAM" id="Coils"/>
    </source>
</evidence>
<comment type="caution">
    <text evidence="11">The sequence shown here is derived from an EMBL/GenBank/DDBJ whole genome shotgun (WGS) entry which is preliminary data.</text>
</comment>
<dbReference type="Proteomes" id="UP000001396">
    <property type="component" value="Unassembled WGS sequence"/>
</dbReference>
<proteinExistence type="predicted"/>
<evidence type="ECO:0000256" key="5">
    <source>
        <dbReference type="ARBA" id="ARBA00023125"/>
    </source>
</evidence>
<dbReference type="STRING" id="670386.D3BIN2"/>
<dbReference type="GO" id="GO:0005829">
    <property type="term" value="C:cytosol"/>
    <property type="evidence" value="ECO:0007669"/>
    <property type="project" value="TreeGrafter"/>
</dbReference>
<feature type="compositionally biased region" description="Low complexity" evidence="8">
    <location>
        <begin position="128"/>
        <end position="142"/>
    </location>
</feature>
<dbReference type="CDD" id="cd16268">
    <property type="entry name" value="EF2_II"/>
    <property type="match status" value="1"/>
</dbReference>
<dbReference type="GO" id="GO:0003700">
    <property type="term" value="F:DNA-binding transcription factor activity"/>
    <property type="evidence" value="ECO:0007669"/>
    <property type="project" value="InterPro"/>
</dbReference>
<reference evidence="11 12" key="1">
    <citation type="journal article" date="2011" name="Genome Res.">
        <title>Phylogeny-wide analysis of social amoeba genomes highlights ancient origins for complex intercellular communication.</title>
        <authorList>
            <person name="Heidel A.J."/>
            <person name="Lawal H.M."/>
            <person name="Felder M."/>
            <person name="Schilde C."/>
            <person name="Helps N.R."/>
            <person name="Tunggal B."/>
            <person name="Rivero F."/>
            <person name="John U."/>
            <person name="Schleicher M."/>
            <person name="Eichinger L."/>
            <person name="Platzer M."/>
            <person name="Noegel A.A."/>
            <person name="Schaap P."/>
            <person name="Gloeckner G."/>
        </authorList>
    </citation>
    <scope>NUCLEOTIDE SEQUENCE [LARGE SCALE GENOMIC DNA]</scope>
    <source>
        <strain evidence="12">ATCC 26659 / Pp 5 / PN500</strain>
    </source>
</reference>
<organism evidence="11 12">
    <name type="scientific">Heterostelium pallidum (strain ATCC 26659 / Pp 5 / PN500)</name>
    <name type="common">Cellular slime mold</name>
    <name type="synonym">Polysphondylium pallidum</name>
    <dbReference type="NCBI Taxonomy" id="670386"/>
    <lineage>
        <taxon>Eukaryota</taxon>
        <taxon>Amoebozoa</taxon>
        <taxon>Evosea</taxon>
        <taxon>Eumycetozoa</taxon>
        <taxon>Dictyostelia</taxon>
        <taxon>Acytosteliales</taxon>
        <taxon>Acytosteliaceae</taxon>
        <taxon>Heterostelium</taxon>
    </lineage>
</organism>
<dbReference type="CDD" id="cd01885">
    <property type="entry name" value="EF2"/>
    <property type="match status" value="1"/>
</dbReference>
<keyword evidence="1" id="KW-0963">Cytoplasm</keyword>
<dbReference type="GO" id="GO:0003677">
    <property type="term" value="F:DNA binding"/>
    <property type="evidence" value="ECO:0007669"/>
    <property type="project" value="UniProtKB-KW"/>
</dbReference>
<feature type="compositionally biased region" description="Polar residues" evidence="8">
    <location>
        <begin position="512"/>
        <end position="527"/>
    </location>
</feature>
<dbReference type="PANTHER" id="PTHR42908:SF10">
    <property type="entry name" value="EUKARYOTIC TRANSLATION ELONGATION FACTOR 2"/>
    <property type="match status" value="1"/>
</dbReference>
<dbReference type="GO" id="GO:0005525">
    <property type="term" value="F:GTP binding"/>
    <property type="evidence" value="ECO:0007669"/>
    <property type="project" value="InterPro"/>
</dbReference>
<evidence type="ECO:0000256" key="8">
    <source>
        <dbReference type="SAM" id="MobiDB-lite"/>
    </source>
</evidence>
<dbReference type="PROSITE" id="PS50217">
    <property type="entry name" value="BZIP"/>
    <property type="match status" value="1"/>
</dbReference>
<dbReference type="InterPro" id="IPR004826">
    <property type="entry name" value="bZIP_Maf"/>
</dbReference>
<accession>D3BIN2</accession>
<dbReference type="GO" id="GO:1990904">
    <property type="term" value="C:ribonucleoprotein complex"/>
    <property type="evidence" value="ECO:0007669"/>
    <property type="project" value="TreeGrafter"/>
</dbReference>
<feature type="domain" description="Tr-type G" evidence="10">
    <location>
        <begin position="594"/>
        <end position="813"/>
    </location>
</feature>
<dbReference type="InterPro" id="IPR027417">
    <property type="entry name" value="P-loop_NTPase"/>
</dbReference>
<evidence type="ECO:0000256" key="2">
    <source>
        <dbReference type="ARBA" id="ARBA00022768"/>
    </source>
</evidence>
<evidence type="ECO:0000259" key="10">
    <source>
        <dbReference type="PROSITE" id="PS51722"/>
    </source>
</evidence>
<dbReference type="InterPro" id="IPR020568">
    <property type="entry name" value="Ribosomal_Su5_D2-typ_SF"/>
</dbReference>
<evidence type="ECO:0000256" key="3">
    <source>
        <dbReference type="ARBA" id="ARBA00022917"/>
    </source>
</evidence>
<name>D3BIN2_HETP5</name>
<feature type="coiled-coil region" evidence="7">
    <location>
        <begin position="353"/>
        <end position="394"/>
    </location>
</feature>
<dbReference type="Pfam" id="PF00009">
    <property type="entry name" value="GTP_EFTU"/>
    <property type="match status" value="1"/>
</dbReference>
<evidence type="ECO:0000256" key="1">
    <source>
        <dbReference type="ARBA" id="ARBA00022490"/>
    </source>
</evidence>
<dbReference type="InterPro" id="IPR014721">
    <property type="entry name" value="Ribsml_uS5_D2-typ_fold_subgr"/>
</dbReference>
<feature type="region of interest" description="Disordered" evidence="8">
    <location>
        <begin position="255"/>
        <end position="287"/>
    </location>
</feature>
<dbReference type="GeneID" id="31363592"/>
<dbReference type="InParanoid" id="D3BIN2"/>
<dbReference type="Pfam" id="PF03131">
    <property type="entry name" value="bZIP_Maf"/>
    <property type="match status" value="1"/>
</dbReference>
<feature type="region of interest" description="Disordered" evidence="8">
    <location>
        <begin position="512"/>
        <end position="548"/>
    </location>
</feature>
<dbReference type="EMBL" id="ADBJ01000037">
    <property type="protein sequence ID" value="EFA78656.1"/>
    <property type="molecule type" value="Genomic_DNA"/>
</dbReference>
<dbReference type="Gene3D" id="2.40.30.10">
    <property type="entry name" value="Translation factors"/>
    <property type="match status" value="1"/>
</dbReference>
<dbReference type="InterPro" id="IPR009000">
    <property type="entry name" value="Transl_B-barrel_sf"/>
</dbReference>
<dbReference type="Gene3D" id="3.30.70.870">
    <property type="entry name" value="Elongation Factor G (Translational Gtpase), domain 3"/>
    <property type="match status" value="1"/>
</dbReference>
<evidence type="ECO:0000313" key="12">
    <source>
        <dbReference type="Proteomes" id="UP000001396"/>
    </source>
</evidence>
<sequence>MADIDNSITNSSNELWFNFMQPLGGGMQTLQSRTSPVALNKSVELLNFEFGNGYNQMQSCGSTKSSTGFMTHNPMLMSNGMHQDGETSPSCYLNLNSNDTQSSQEIPATNFVSLPQFIDEQTLSSSPVPSYYSSSSSTQSSPIQDFPTSPQQQIPTFSPEYNMVFSFVQQNTPKSDIIPLVNPFTSQINNNNNNNNQSINNNHHNNQINTQQLIAPIIDNNSSDFNEMVDKPFSKDNFMNQLKSIVPSFTEHSEAYISDDPTSSSESSQESEYDHLPTKKRGRDEDIDTSGFTVLSKDQVLKLSSKEIEEYVSKLKQHHVLTPSDEKELKKQRRLIKNREYASQSRSRRKVYVESIESKLQKTNNECSNIKQQLTEIKEENRELKKQLFSLTQTLKANPSLAEAFGKIFSIGSADSKKTAATLSLFVFFTLFTFTFLLFPSQPTFTLSPTQGQEYFRRHLLNLDTPVSMYDTTILLKNQLMTETKRYISMMLGGNSDEKQFADNSFVNSLKNKSDLNSTTKSASKENNAPAEQKSNKRHKPTHVETPPSSPAIICADLKFFADIFSQKYQIFSKFKMMVKFTVDKISQSMNERNNIRNFSVIAHVDHGKTTLSDSLVARAGIIPEGKAGDLRYMSARGDEIARGITIKSSSVSLHFELPESAPLPAGSTDRQFLLNLIDSPGHVDFSSEVTAALRVTDGALVVVDAIEGVCVQTETVLRQALSERIVPVLFVNKMDRLFLELQVAPEDAYLALRNAIEATNAVVQMGENQKMLDPKVGNVGFGSGYQGWGFTLENWMDVLSERGFCRLIYEPLRALILAAKDESNIDSLIGKLDNLDIKLSKAELELRGKDLLRTVMKKFLPADECILSMVVHHLPSPIVAQRYRTESLYTGPMDDECAKAMKACDPNGPVMMFVSKMIPFGERFVAFGRVFSGTITSGQTVRILQPSYDPETSPNDFNTKKITSIVLMMGRKSETIESCPCEARGIVSMKFSVSPVVKVAVKPKDPTHLPKLVEGIRKVIKTDPAIQHYTASTGEIYKSIPTVKSKASNPVVSYRETVQGTSPVCMANSANKHNRIYVSASPLGAESANQIESKELDPNSNDIAGRTQFFVRNHSWEANEAKQIWSFGPI</sequence>
<dbReference type="GO" id="GO:0043022">
    <property type="term" value="F:ribosome binding"/>
    <property type="evidence" value="ECO:0007669"/>
    <property type="project" value="TreeGrafter"/>
</dbReference>
<dbReference type="GO" id="GO:0003746">
    <property type="term" value="F:translation elongation factor activity"/>
    <property type="evidence" value="ECO:0007669"/>
    <property type="project" value="UniProtKB-KW"/>
</dbReference>
<dbReference type="FunFam" id="3.40.50.300:FF:000058">
    <property type="entry name" value="Translation elongation factor 2"/>
    <property type="match status" value="1"/>
</dbReference>
<dbReference type="PRINTS" id="PR00315">
    <property type="entry name" value="ELONGATNFCT"/>
</dbReference>
<dbReference type="InterPro" id="IPR000795">
    <property type="entry name" value="T_Tr_GTP-bd_dom"/>
</dbReference>
<gene>
    <name evidence="11" type="primary">bzpJ</name>
    <name evidence="11" type="ORF">PPL_08112</name>
</gene>
<dbReference type="Gene3D" id="3.30.230.10">
    <property type="match status" value="1"/>
</dbReference>
<evidence type="ECO:0000259" key="9">
    <source>
        <dbReference type="PROSITE" id="PS50217"/>
    </source>
</evidence>
<evidence type="ECO:0000313" key="11">
    <source>
        <dbReference type="EMBL" id="EFA78656.1"/>
    </source>
</evidence>
<dbReference type="Gene3D" id="3.40.50.300">
    <property type="entry name" value="P-loop containing nucleotide triphosphate hydrolases"/>
    <property type="match status" value="1"/>
</dbReference>
<dbReference type="SUPFAM" id="SSF54211">
    <property type="entry name" value="Ribosomal protein S5 domain 2-like"/>
    <property type="match status" value="1"/>
</dbReference>
<dbReference type="Gene3D" id="1.20.5.170">
    <property type="match status" value="1"/>
</dbReference>
<dbReference type="SMART" id="SM00338">
    <property type="entry name" value="BRLZ"/>
    <property type="match status" value="1"/>
</dbReference>
<keyword evidence="2" id="KW-0251">Elongation factor</keyword>
<dbReference type="InterPro" id="IPR004827">
    <property type="entry name" value="bZIP"/>
</dbReference>
<dbReference type="SUPFAM" id="SSF57959">
    <property type="entry name" value="Leucine zipper domain"/>
    <property type="match status" value="1"/>
</dbReference>
<dbReference type="SUPFAM" id="SSF50447">
    <property type="entry name" value="Translation proteins"/>
    <property type="match status" value="1"/>
</dbReference>
<dbReference type="AlphaFoldDB" id="D3BIN2"/>
<feature type="region of interest" description="Disordered" evidence="8">
    <location>
        <begin position="128"/>
        <end position="154"/>
    </location>
</feature>
<dbReference type="PANTHER" id="PTHR42908">
    <property type="entry name" value="TRANSLATION ELONGATION FACTOR-RELATED"/>
    <property type="match status" value="1"/>
</dbReference>
<keyword evidence="7" id="KW-0175">Coiled coil</keyword>
<evidence type="ECO:0000256" key="4">
    <source>
        <dbReference type="ARBA" id="ARBA00023015"/>
    </source>
</evidence>
<dbReference type="RefSeq" id="XP_020430780.1">
    <property type="nucleotide sequence ID" value="XM_020578941.1"/>
</dbReference>
<dbReference type="SUPFAM" id="SSF54980">
    <property type="entry name" value="EF-G C-terminal domain-like"/>
    <property type="match status" value="1"/>
</dbReference>
<keyword evidence="12" id="KW-1185">Reference proteome</keyword>
<keyword evidence="5" id="KW-0238">DNA-binding</keyword>
<keyword evidence="6" id="KW-0804">Transcription</keyword>
<feature type="domain" description="BZIP" evidence="9">
    <location>
        <begin position="328"/>
        <end position="391"/>
    </location>
</feature>
<protein>
    <submittedName>
        <fullName evidence="11">Putative basic-leucine zipper transcription factor</fullName>
    </submittedName>
</protein>
<dbReference type="InterPro" id="IPR035647">
    <property type="entry name" value="EFG_III/V"/>
</dbReference>
<dbReference type="GO" id="GO:0003924">
    <property type="term" value="F:GTPase activity"/>
    <property type="evidence" value="ECO:0007669"/>
    <property type="project" value="InterPro"/>
</dbReference>
<dbReference type="InterPro" id="IPR046347">
    <property type="entry name" value="bZIP_sf"/>
</dbReference>